<evidence type="ECO:0000313" key="1">
    <source>
        <dbReference type="EMBL" id="QOL80774.1"/>
    </source>
</evidence>
<dbReference type="RefSeq" id="WP_193083092.1">
    <property type="nucleotide sequence ID" value="NZ_CP045201.1"/>
</dbReference>
<gene>
    <name evidence="1" type="ORF">F3W81_08060</name>
</gene>
<dbReference type="KEGG" id="pshq:F3W81_08060"/>
<organism evidence="1 2">
    <name type="scientific">Pseudooceanicola spongiae</name>
    <dbReference type="NCBI Taxonomy" id="2613965"/>
    <lineage>
        <taxon>Bacteria</taxon>
        <taxon>Pseudomonadati</taxon>
        <taxon>Pseudomonadota</taxon>
        <taxon>Alphaproteobacteria</taxon>
        <taxon>Rhodobacterales</taxon>
        <taxon>Paracoccaceae</taxon>
        <taxon>Pseudooceanicola</taxon>
    </lineage>
</organism>
<evidence type="ECO:0000313" key="2">
    <source>
        <dbReference type="Proteomes" id="UP000594118"/>
    </source>
</evidence>
<sequence length="150" mass="16790">MLDKGFGATHVAWTNYAFLCDLRDGMIDHGRSLAHVKKIFTHMRIVANYGRLIEDDASIKVAGILAGIRIQSPPKKTTAPTREQIRAIVYQALFAFATGLRFQWVFCLRAVDVRGQWLECKPDDGGIVREAPAYPLRAVAGWIAVGHIRR</sequence>
<protein>
    <submittedName>
        <fullName evidence="1">Uncharacterized protein</fullName>
    </submittedName>
</protein>
<accession>A0A7L9WLR0</accession>
<dbReference type="EMBL" id="CP045201">
    <property type="protein sequence ID" value="QOL80774.1"/>
    <property type="molecule type" value="Genomic_DNA"/>
</dbReference>
<dbReference type="AlphaFoldDB" id="A0A7L9WLR0"/>
<reference evidence="1 2" key="1">
    <citation type="submission" date="2019-10" db="EMBL/GenBank/DDBJ databases">
        <title>Pseudopuniceibacterium sp. HQ09 islated from Antarctica.</title>
        <authorList>
            <person name="Liao L."/>
            <person name="Su S."/>
            <person name="Chen B."/>
            <person name="Yu Y."/>
        </authorList>
    </citation>
    <scope>NUCLEOTIDE SEQUENCE [LARGE SCALE GENOMIC DNA]</scope>
    <source>
        <strain evidence="1 2">HQ09</strain>
    </source>
</reference>
<keyword evidence="2" id="KW-1185">Reference proteome</keyword>
<dbReference type="Proteomes" id="UP000594118">
    <property type="component" value="Chromosome"/>
</dbReference>
<proteinExistence type="predicted"/>
<name>A0A7L9WLR0_9RHOB</name>